<organism evidence="3 4">
    <name type="scientific">Mycolicibacterium chitae</name>
    <name type="common">Mycobacterium chitae</name>
    <dbReference type="NCBI Taxonomy" id="1792"/>
    <lineage>
        <taxon>Bacteria</taxon>
        <taxon>Bacillati</taxon>
        <taxon>Actinomycetota</taxon>
        <taxon>Actinomycetes</taxon>
        <taxon>Mycobacteriales</taxon>
        <taxon>Mycobacteriaceae</taxon>
        <taxon>Mycolicibacterium</taxon>
    </lineage>
</organism>
<dbReference type="InterPro" id="IPR013228">
    <property type="entry name" value="PE-PPE_C"/>
</dbReference>
<dbReference type="Gene3D" id="3.40.50.1820">
    <property type="entry name" value="alpha/beta hydrolase"/>
    <property type="match status" value="1"/>
</dbReference>
<feature type="region of interest" description="Disordered" evidence="1">
    <location>
        <begin position="481"/>
        <end position="535"/>
    </location>
</feature>
<feature type="region of interest" description="Disordered" evidence="1">
    <location>
        <begin position="408"/>
        <end position="466"/>
    </location>
</feature>
<evidence type="ECO:0000313" key="3">
    <source>
        <dbReference type="EMBL" id="VEG45626.1"/>
    </source>
</evidence>
<dbReference type="SUPFAM" id="SSF53474">
    <property type="entry name" value="alpha/beta-Hydrolases"/>
    <property type="match status" value="1"/>
</dbReference>
<dbReference type="Proteomes" id="UP000282551">
    <property type="component" value="Chromosome"/>
</dbReference>
<feature type="compositionally biased region" description="Basic and acidic residues" evidence="1">
    <location>
        <begin position="481"/>
        <end position="517"/>
    </location>
</feature>
<feature type="compositionally biased region" description="Acidic residues" evidence="1">
    <location>
        <begin position="428"/>
        <end position="443"/>
    </location>
</feature>
<dbReference type="InterPro" id="IPR029058">
    <property type="entry name" value="AB_hydrolase_fold"/>
</dbReference>
<dbReference type="Pfam" id="PF08237">
    <property type="entry name" value="PE-PPE"/>
    <property type="match status" value="1"/>
</dbReference>
<name>A0A448HZH4_MYCCI</name>
<evidence type="ECO:0000259" key="2">
    <source>
        <dbReference type="Pfam" id="PF08237"/>
    </source>
</evidence>
<reference evidence="3 4" key="1">
    <citation type="submission" date="2018-12" db="EMBL/GenBank/DDBJ databases">
        <authorList>
            <consortium name="Pathogen Informatics"/>
        </authorList>
    </citation>
    <scope>NUCLEOTIDE SEQUENCE [LARGE SCALE GENOMIC DNA]</scope>
    <source>
        <strain evidence="3 4">NCTC10485</strain>
    </source>
</reference>
<feature type="domain" description="PE-PPE" evidence="2">
    <location>
        <begin position="83"/>
        <end position="339"/>
    </location>
</feature>
<proteinExistence type="predicted"/>
<dbReference type="AlphaFoldDB" id="A0A448HZH4"/>
<dbReference type="RefSeq" id="WP_126332445.1">
    <property type="nucleotide sequence ID" value="NZ_AP022604.1"/>
</dbReference>
<dbReference type="EMBL" id="LR134355">
    <property type="protein sequence ID" value="VEG45626.1"/>
    <property type="molecule type" value="Genomic_DNA"/>
</dbReference>
<keyword evidence="4" id="KW-1185">Reference proteome</keyword>
<evidence type="ECO:0000313" key="4">
    <source>
        <dbReference type="Proteomes" id="UP000282551"/>
    </source>
</evidence>
<dbReference type="OrthoDB" id="4568361at2"/>
<gene>
    <name evidence="3" type="ORF">NCTC10485_00683</name>
</gene>
<evidence type="ECO:0000256" key="1">
    <source>
        <dbReference type="SAM" id="MobiDB-lite"/>
    </source>
</evidence>
<feature type="compositionally biased region" description="Basic and acidic residues" evidence="1">
    <location>
        <begin position="525"/>
        <end position="535"/>
    </location>
</feature>
<protein>
    <submittedName>
        <fullName evidence="3">PE-PPE-like protein</fullName>
    </submittedName>
</protein>
<feature type="compositionally biased region" description="Basic and acidic residues" evidence="1">
    <location>
        <begin position="409"/>
        <end position="427"/>
    </location>
</feature>
<sequence length="535" mass="56818">MRRAVRSIFVLILALVGVVAVAVAGTLTSFVAMAATALIVPGTGDPDANVIPGYMQNAVNRYLTNTRCFENGAANGCAGDELIGINYPASFWPMPFPGWCEPGRCEKWNVSVAQGVSALNAEGIEQWAADSDEDLVIFGYSQGGAVVSNELRNLAALDPEIKERLQVVMIGNIANPDGGLWQRLRPISILGELLLDATFGPPMITDSGIPITNIGFEYDPVVYAPRYWGNPLTMLNAIAAFDNVHGYYLAPNGGDPDVTMPYGYTDAELAAALADPDNIRYGGNDPNSPNKYIMIPATSLPLANLILSLAESTGTTALVKPLVDLLAPAAKVLIDLGYDWSGDPDKPTPLSLLPFNPFNNWLKVGEDLVVAVGEGIDNVFGKPAATTVAPLAEEPAPAEVVADVVVQEEESKPRPESVLAERVKAEAEADEPALPEESAEQPAEELAAVGATEEVDSEAAVKTDAKLDAKKVKKELRSAVKKFLEKDAREDAREDAKKGPKADDAAKGAEPDEREQKGPASADEATERANDDKAA</sequence>
<accession>A0A448HZH4</accession>